<dbReference type="RefSeq" id="YP_010095016.1">
    <property type="nucleotide sequence ID" value="NC_055743.1"/>
</dbReference>
<protein>
    <submittedName>
        <fullName evidence="1">Uncharacterized protein</fullName>
    </submittedName>
</protein>
<name>A0A2S1GM93_9CAUD</name>
<accession>A0A2S1GM93</accession>
<sequence length="71" mass="8380">MQYRQSVYYDTKHEVYIAVNESRSGDYYQGWESYDAPDISIVTLEEKEVKKIVRVWNTVPLNKVPEPQAQP</sequence>
<organism evidence="1 2">
    <name type="scientific">Erwinia phage Cronus</name>
    <dbReference type="NCBI Taxonomy" id="2163633"/>
    <lineage>
        <taxon>Viruses</taxon>
        <taxon>Duplodnaviria</taxon>
        <taxon>Heunggongvirae</taxon>
        <taxon>Uroviricota</taxon>
        <taxon>Caudoviricetes</taxon>
        <taxon>Pantevenvirales</taxon>
        <taxon>Straboviridae</taxon>
        <taxon>Tevenvirinae</taxon>
        <taxon>Risoevirus</taxon>
        <taxon>Risoevirus cronus</taxon>
        <taxon>Roskildevirus cronus</taxon>
    </lineage>
</organism>
<dbReference type="GeneID" id="65112650"/>
<reference evidence="1" key="1">
    <citation type="submission" date="2018-03" db="EMBL/GenBank/DDBJ databases">
        <title>Phage therapy in agriculture - a green tech approach to combat plant pathogenic bacteria.</title>
        <authorList>
            <person name="Carstens A.B."/>
            <person name="Djurhuus A.M."/>
            <person name="Hansen L.H."/>
        </authorList>
    </citation>
    <scope>NUCLEOTIDE SEQUENCE [LARGE SCALE GENOMIC DNA]</scope>
</reference>
<keyword evidence="2" id="KW-1185">Reference proteome</keyword>
<dbReference type="Proteomes" id="UP000246316">
    <property type="component" value="Segment"/>
</dbReference>
<dbReference type="EMBL" id="MH059636">
    <property type="protein sequence ID" value="AWD90508.1"/>
    <property type="molecule type" value="Genomic_DNA"/>
</dbReference>
<proteinExistence type="predicted"/>
<dbReference type="KEGG" id="vg:65112650"/>
<evidence type="ECO:0000313" key="1">
    <source>
        <dbReference type="EMBL" id="AWD90508.1"/>
    </source>
</evidence>
<evidence type="ECO:0000313" key="2">
    <source>
        <dbReference type="Proteomes" id="UP000246316"/>
    </source>
</evidence>